<dbReference type="EMBL" id="QMEC01000248">
    <property type="protein sequence ID" value="NMF67263.1"/>
    <property type="molecule type" value="Genomic_DNA"/>
</dbReference>
<gene>
    <name evidence="1" type="ORF">DP115_32815</name>
</gene>
<dbReference type="Gene3D" id="3.90.1530.10">
    <property type="entry name" value="Conserved hypothetical protein from pyrococcus furiosus pfu- 392566-001, ParB domain"/>
    <property type="match status" value="1"/>
</dbReference>
<accession>A0ABX1MFI3</accession>
<organism evidence="1 2">
    <name type="scientific">Brasilonema octagenarum UFV-OR1</name>
    <dbReference type="NCBI Taxonomy" id="417115"/>
    <lineage>
        <taxon>Bacteria</taxon>
        <taxon>Bacillati</taxon>
        <taxon>Cyanobacteriota</taxon>
        <taxon>Cyanophyceae</taxon>
        <taxon>Nostocales</taxon>
        <taxon>Scytonemataceae</taxon>
        <taxon>Brasilonema</taxon>
        <taxon>Octagenarum group</taxon>
    </lineage>
</organism>
<evidence type="ECO:0008006" key="3">
    <source>
        <dbReference type="Google" id="ProtNLM"/>
    </source>
</evidence>
<dbReference type="RefSeq" id="WP_169268807.1">
    <property type="nucleotide sequence ID" value="NZ_QMEC01000248.1"/>
</dbReference>
<protein>
    <recommendedName>
        <fullName evidence="3">ParB/Sulfiredoxin domain-containing protein</fullName>
    </recommendedName>
</protein>
<proteinExistence type="predicted"/>
<comment type="caution">
    <text evidence="1">The sequence shown here is derived from an EMBL/GenBank/DDBJ whole genome shotgun (WGS) entry which is preliminary data.</text>
</comment>
<dbReference type="SUPFAM" id="SSF110849">
    <property type="entry name" value="ParB/Sulfiredoxin"/>
    <property type="match status" value="1"/>
</dbReference>
<evidence type="ECO:0000313" key="1">
    <source>
        <dbReference type="EMBL" id="NMF67263.1"/>
    </source>
</evidence>
<evidence type="ECO:0000313" key="2">
    <source>
        <dbReference type="Proteomes" id="UP000762253"/>
    </source>
</evidence>
<dbReference type="Proteomes" id="UP000762253">
    <property type="component" value="Unassembled WGS sequence"/>
</dbReference>
<dbReference type="InterPro" id="IPR036086">
    <property type="entry name" value="ParB/Sulfiredoxin_sf"/>
</dbReference>
<sequence length="291" mass="33215">MEVHVVELDRKLLRKDGGTQPREKLDRKHIDDLVRDWKRGAKFEAALAYYDGQDYWLIDGYHRNAALEELDESKILISVRCGTLSDATWHSYSVNQHKALKRSNADKQRAIIGALKHPYGASRSNVQIAEHCGVDEGTVRAWRKKLENSGEIEPNHERTVTRRGKTYSQKTTHIGSSKHNHQEQQQFKVICSDLPYYGQVVEVVSVKAGDCYLCRTSNGDTYPFFKSELGNVDTGVTPSPIVAQEQPSPREKLVALIVRLPEECLEDAIVLLKERFDFHYLKEPLCEVPTR</sequence>
<keyword evidence="2" id="KW-1185">Reference proteome</keyword>
<reference evidence="1 2" key="1">
    <citation type="submission" date="2018-06" db="EMBL/GenBank/DDBJ databases">
        <title>Comparative genomics of Brasilonema spp. strains.</title>
        <authorList>
            <person name="Alvarenga D.O."/>
            <person name="Fiore M.F."/>
            <person name="Varani A.M."/>
        </authorList>
    </citation>
    <scope>NUCLEOTIDE SEQUENCE [LARGE SCALE GENOMIC DNA]</scope>
    <source>
        <strain evidence="1 2">UFV-OR1</strain>
    </source>
</reference>
<name>A0ABX1MFI3_9CYAN</name>